<dbReference type="EMBL" id="MU005579">
    <property type="protein sequence ID" value="KAF2685209.1"/>
    <property type="molecule type" value="Genomic_DNA"/>
</dbReference>
<keyword evidence="2" id="KW-0812">Transmembrane</keyword>
<sequence length="325" mass="35397">MWRDISKESEWVFPPALSDAFIDAYANNSARSNDTESDDIRHLVSEAITNLTSSERVDGRYPSNTGFGSNDAVLRVGDVLEVDWKRGGNGTMGLDCFVCTAGAEGGLVENACDNSHRALDTQSASIYHVPDLPPTFAPRSNYTIPSLKGFFPGKDVNKTCALCIVNLFSPEGMLDSDYSVPFPVLQQPAYPHKRFSAEHPTGVEDPSISAETPALLAEPERDDGSKINVGMIIGVVVGVLVGTMLLALLYWWLWRKRKSRAKVVDSAASSTSEAGEQRTPQEIALQRIQGVVRRPETSASEVPPPYHEAVRVGNTPETNHQTVHG</sequence>
<keyword evidence="2" id="KW-0472">Membrane</keyword>
<feature type="region of interest" description="Disordered" evidence="1">
    <location>
        <begin position="288"/>
        <end position="325"/>
    </location>
</feature>
<proteinExistence type="predicted"/>
<gene>
    <name evidence="3" type="ORF">K458DRAFT_450106</name>
</gene>
<organism evidence="3 4">
    <name type="scientific">Lentithecium fluviatile CBS 122367</name>
    <dbReference type="NCBI Taxonomy" id="1168545"/>
    <lineage>
        <taxon>Eukaryota</taxon>
        <taxon>Fungi</taxon>
        <taxon>Dikarya</taxon>
        <taxon>Ascomycota</taxon>
        <taxon>Pezizomycotina</taxon>
        <taxon>Dothideomycetes</taxon>
        <taxon>Pleosporomycetidae</taxon>
        <taxon>Pleosporales</taxon>
        <taxon>Massarineae</taxon>
        <taxon>Lentitheciaceae</taxon>
        <taxon>Lentithecium</taxon>
    </lineage>
</organism>
<protein>
    <submittedName>
        <fullName evidence="3">Uncharacterized protein</fullName>
    </submittedName>
</protein>
<accession>A0A6G1J506</accession>
<keyword evidence="2" id="KW-1133">Transmembrane helix</keyword>
<evidence type="ECO:0000256" key="1">
    <source>
        <dbReference type="SAM" id="MobiDB-lite"/>
    </source>
</evidence>
<evidence type="ECO:0000313" key="4">
    <source>
        <dbReference type="Proteomes" id="UP000799291"/>
    </source>
</evidence>
<dbReference type="OrthoDB" id="3750325at2759"/>
<dbReference type="AlphaFoldDB" id="A0A6G1J506"/>
<evidence type="ECO:0000313" key="3">
    <source>
        <dbReference type="EMBL" id="KAF2685209.1"/>
    </source>
</evidence>
<evidence type="ECO:0000256" key="2">
    <source>
        <dbReference type="SAM" id="Phobius"/>
    </source>
</evidence>
<keyword evidence="4" id="KW-1185">Reference proteome</keyword>
<dbReference type="Proteomes" id="UP000799291">
    <property type="component" value="Unassembled WGS sequence"/>
</dbReference>
<feature type="transmembrane region" description="Helical" evidence="2">
    <location>
        <begin position="229"/>
        <end position="253"/>
    </location>
</feature>
<reference evidence="3" key="1">
    <citation type="journal article" date="2020" name="Stud. Mycol.">
        <title>101 Dothideomycetes genomes: a test case for predicting lifestyles and emergence of pathogens.</title>
        <authorList>
            <person name="Haridas S."/>
            <person name="Albert R."/>
            <person name="Binder M."/>
            <person name="Bloem J."/>
            <person name="Labutti K."/>
            <person name="Salamov A."/>
            <person name="Andreopoulos B."/>
            <person name="Baker S."/>
            <person name="Barry K."/>
            <person name="Bills G."/>
            <person name="Bluhm B."/>
            <person name="Cannon C."/>
            <person name="Castanera R."/>
            <person name="Culley D."/>
            <person name="Daum C."/>
            <person name="Ezra D."/>
            <person name="Gonzalez J."/>
            <person name="Henrissat B."/>
            <person name="Kuo A."/>
            <person name="Liang C."/>
            <person name="Lipzen A."/>
            <person name="Lutzoni F."/>
            <person name="Magnuson J."/>
            <person name="Mondo S."/>
            <person name="Nolan M."/>
            <person name="Ohm R."/>
            <person name="Pangilinan J."/>
            <person name="Park H.-J."/>
            <person name="Ramirez L."/>
            <person name="Alfaro M."/>
            <person name="Sun H."/>
            <person name="Tritt A."/>
            <person name="Yoshinaga Y."/>
            <person name="Zwiers L.-H."/>
            <person name="Turgeon B."/>
            <person name="Goodwin S."/>
            <person name="Spatafora J."/>
            <person name="Crous P."/>
            <person name="Grigoriev I."/>
        </authorList>
    </citation>
    <scope>NUCLEOTIDE SEQUENCE</scope>
    <source>
        <strain evidence="3">CBS 122367</strain>
    </source>
</reference>
<feature type="compositionally biased region" description="Polar residues" evidence="1">
    <location>
        <begin position="315"/>
        <end position="325"/>
    </location>
</feature>
<name>A0A6G1J506_9PLEO</name>